<keyword evidence="4" id="KW-1185">Reference proteome</keyword>
<evidence type="ECO:0008006" key="5">
    <source>
        <dbReference type="Google" id="ProtNLM"/>
    </source>
</evidence>
<keyword evidence="2" id="KW-0472">Membrane</keyword>
<proteinExistence type="predicted"/>
<dbReference type="AlphaFoldDB" id="A0A1Z4LZ07"/>
<keyword evidence="2" id="KW-0812">Transmembrane</keyword>
<dbReference type="OrthoDB" id="489163at2"/>
<evidence type="ECO:0000256" key="2">
    <source>
        <dbReference type="SAM" id="Phobius"/>
    </source>
</evidence>
<evidence type="ECO:0000256" key="1">
    <source>
        <dbReference type="SAM" id="MobiDB-lite"/>
    </source>
</evidence>
<evidence type="ECO:0000313" key="4">
    <source>
        <dbReference type="Proteomes" id="UP000218418"/>
    </source>
</evidence>
<reference evidence="3 4" key="1">
    <citation type="submission" date="2017-06" db="EMBL/GenBank/DDBJ databases">
        <title>Genome sequencing of cyanobaciteial culture collection at National Institute for Environmental Studies (NIES).</title>
        <authorList>
            <person name="Hirose Y."/>
            <person name="Shimura Y."/>
            <person name="Fujisawa T."/>
            <person name="Nakamura Y."/>
            <person name="Kawachi M."/>
        </authorList>
    </citation>
    <scope>NUCLEOTIDE SEQUENCE [LARGE SCALE GENOMIC DNA]</scope>
    <source>
        <strain evidence="3 4">NIES-267</strain>
    </source>
</reference>
<evidence type="ECO:0000313" key="3">
    <source>
        <dbReference type="EMBL" id="BAY86444.1"/>
    </source>
</evidence>
<feature type="region of interest" description="Disordered" evidence="1">
    <location>
        <begin position="67"/>
        <end position="100"/>
    </location>
</feature>
<sequence length="100" mass="11312">MQRLKQIFQNSFIRIVAVFSIFFRSVFGFLGNIFGSLGKTLGVSNSDSGYFIDSEETKIVEETQIPVTNPKTPEPAISNRRPKKSNMDDFMQMAKELNKG</sequence>
<protein>
    <recommendedName>
        <fullName evidence="5">Threonine dehydratase</fullName>
    </recommendedName>
</protein>
<keyword evidence="2" id="KW-1133">Transmembrane helix</keyword>
<dbReference type="Proteomes" id="UP000218418">
    <property type="component" value="Chromosome"/>
</dbReference>
<gene>
    <name evidence="3" type="ORF">NIES267_59520</name>
</gene>
<dbReference type="EMBL" id="AP018227">
    <property type="protein sequence ID" value="BAY86444.1"/>
    <property type="molecule type" value="Genomic_DNA"/>
</dbReference>
<name>A0A1Z4LZ07_9CYAN</name>
<organism evidence="3 4">
    <name type="scientific">Calothrix parasitica NIES-267</name>
    <dbReference type="NCBI Taxonomy" id="1973488"/>
    <lineage>
        <taxon>Bacteria</taxon>
        <taxon>Bacillati</taxon>
        <taxon>Cyanobacteriota</taxon>
        <taxon>Cyanophyceae</taxon>
        <taxon>Nostocales</taxon>
        <taxon>Calotrichaceae</taxon>
        <taxon>Calothrix</taxon>
    </lineage>
</organism>
<feature type="transmembrane region" description="Helical" evidence="2">
    <location>
        <begin position="12"/>
        <end position="34"/>
    </location>
</feature>
<accession>A0A1Z4LZ07</accession>